<protein>
    <recommendedName>
        <fullName evidence="2 9">Arginine--tRNA ligase</fullName>
        <ecNumber evidence="2 9">6.1.1.19</ecNumber>
    </recommendedName>
</protein>
<evidence type="ECO:0000256" key="6">
    <source>
        <dbReference type="ARBA" id="ARBA00022917"/>
    </source>
</evidence>
<dbReference type="GO" id="GO:0005524">
    <property type="term" value="F:ATP binding"/>
    <property type="evidence" value="ECO:0007669"/>
    <property type="project" value="UniProtKB-KW"/>
</dbReference>
<comment type="caution">
    <text evidence="13">The sequence shown here is derived from an EMBL/GenBank/DDBJ whole genome shotgun (WGS) entry which is preliminary data.</text>
</comment>
<evidence type="ECO:0000259" key="11">
    <source>
        <dbReference type="SMART" id="SM00836"/>
    </source>
</evidence>
<feature type="domain" description="DALR anticodon binding" evidence="11">
    <location>
        <begin position="419"/>
        <end position="526"/>
    </location>
</feature>
<evidence type="ECO:0000256" key="2">
    <source>
        <dbReference type="ARBA" id="ARBA00012837"/>
    </source>
</evidence>
<dbReference type="SUPFAM" id="SSF47323">
    <property type="entry name" value="Anticodon-binding domain of a subclass of class I aminoacyl-tRNA synthetases"/>
    <property type="match status" value="1"/>
</dbReference>
<evidence type="ECO:0000313" key="13">
    <source>
        <dbReference type="EMBL" id="OGG78435.1"/>
    </source>
</evidence>
<dbReference type="PRINTS" id="PR01038">
    <property type="entry name" value="TRNASYNTHARG"/>
</dbReference>
<evidence type="ECO:0000259" key="12">
    <source>
        <dbReference type="SMART" id="SM01016"/>
    </source>
</evidence>
<dbReference type="InterPro" id="IPR014729">
    <property type="entry name" value="Rossmann-like_a/b/a_fold"/>
</dbReference>
<name>A0A1F6EXU1_9BACT</name>
<dbReference type="SUPFAM" id="SSF52374">
    <property type="entry name" value="Nucleotidylyl transferase"/>
    <property type="match status" value="1"/>
</dbReference>
<feature type="domain" description="Arginyl tRNA synthetase N-terminal" evidence="12">
    <location>
        <begin position="3"/>
        <end position="64"/>
    </location>
</feature>
<dbReference type="InterPro" id="IPR035684">
    <property type="entry name" value="ArgRS_core"/>
</dbReference>
<dbReference type="InterPro" id="IPR001278">
    <property type="entry name" value="Arg-tRNA-ligase"/>
</dbReference>
<gene>
    <name evidence="13" type="ORF">A3A36_01910</name>
</gene>
<dbReference type="Pfam" id="PF05746">
    <property type="entry name" value="DALR_1"/>
    <property type="match status" value="1"/>
</dbReference>
<sequence>MEERIQKVVGEGSVVRRPPSLELGDYSVFAGTDAEQIAKAIQRELGDTASSVEAVGKGFVNITLAREAVALATAEAAAQGTEWGKGTTEAGKRVIIEYSNPNAFKEMHVGHLVGTVVGEAVSRLIENSGATVARDTFGGDIGPNVAKALWGLRKKNISEPTTAGEIGAAYAEGARAYGSDPSAKAEIDALNQAIYAGIDHELMELWHRGRDVSTEEFRRIWKLLGTHFDFEFFDSDTTETGVRVVHDGLAKGVFEKSDGAIIYNGEGKGVHTMVFITSHDTPTYEAKDLGLAFIKEERWPSDKVVIVTGNEQTGRFKTVLAALGEIAPLLAAKTSHIATGFLKLASGKMSSREGNVVTAAGFIKDVIERASEKNDDPLVAEQVAIGAIKYMILRQAPGSDITFDPVKSLSLEGDSGPYLQYALVRARKILAYAGGEGGTSEPLEPYAIERLILHFPEVVTRAARELAPNLLTTYLTELAAAWNAFYAVEQVLGSAEEAYKQRVARAFANTMTNGLTLLGIPAPERM</sequence>
<keyword evidence="4 10" id="KW-0547">Nucleotide-binding</keyword>
<dbReference type="InterPro" id="IPR009080">
    <property type="entry name" value="tRNAsynth_Ia_anticodon-bd"/>
</dbReference>
<dbReference type="SUPFAM" id="SSF55190">
    <property type="entry name" value="Arginyl-tRNA synthetase (ArgRS), N-terminal 'additional' domain"/>
    <property type="match status" value="1"/>
</dbReference>
<dbReference type="EMBL" id="MFLW01000008">
    <property type="protein sequence ID" value="OGG78435.1"/>
    <property type="molecule type" value="Genomic_DNA"/>
</dbReference>
<dbReference type="GO" id="GO:0006420">
    <property type="term" value="P:arginyl-tRNA aminoacylation"/>
    <property type="evidence" value="ECO:0007669"/>
    <property type="project" value="UniProtKB-UniRule"/>
</dbReference>
<evidence type="ECO:0000313" key="14">
    <source>
        <dbReference type="Proteomes" id="UP000178811"/>
    </source>
</evidence>
<keyword evidence="6 10" id="KW-0648">Protein biosynthesis</keyword>
<dbReference type="GO" id="GO:0005737">
    <property type="term" value="C:cytoplasm"/>
    <property type="evidence" value="ECO:0007669"/>
    <property type="project" value="UniProtKB-UniRule"/>
</dbReference>
<evidence type="ECO:0000256" key="1">
    <source>
        <dbReference type="ARBA" id="ARBA00005594"/>
    </source>
</evidence>
<keyword evidence="7 10" id="KW-0030">Aminoacyl-tRNA synthetase</keyword>
<evidence type="ECO:0000256" key="4">
    <source>
        <dbReference type="ARBA" id="ARBA00022741"/>
    </source>
</evidence>
<dbReference type="Gene3D" id="3.30.1360.70">
    <property type="entry name" value="Arginyl tRNA synthetase N-terminal domain"/>
    <property type="match status" value="1"/>
</dbReference>
<reference evidence="13 14" key="1">
    <citation type="journal article" date="2016" name="Nat. Commun.">
        <title>Thousands of microbial genomes shed light on interconnected biogeochemical processes in an aquifer system.</title>
        <authorList>
            <person name="Anantharaman K."/>
            <person name="Brown C.T."/>
            <person name="Hug L.A."/>
            <person name="Sharon I."/>
            <person name="Castelle C.J."/>
            <person name="Probst A.J."/>
            <person name="Thomas B.C."/>
            <person name="Singh A."/>
            <person name="Wilkins M.J."/>
            <person name="Karaoz U."/>
            <person name="Brodie E.L."/>
            <person name="Williams K.H."/>
            <person name="Hubbard S.S."/>
            <person name="Banfield J.F."/>
        </authorList>
    </citation>
    <scope>NUCLEOTIDE SEQUENCE [LARGE SCALE GENOMIC DNA]</scope>
</reference>
<organism evidence="13 14">
    <name type="scientific">Candidatus Kaiserbacteria bacterium RIFCSPLOWO2_01_FULL_52_12b</name>
    <dbReference type="NCBI Taxonomy" id="1798509"/>
    <lineage>
        <taxon>Bacteria</taxon>
        <taxon>Candidatus Kaiseribacteriota</taxon>
    </lineage>
</organism>
<dbReference type="Gene3D" id="3.40.50.620">
    <property type="entry name" value="HUPs"/>
    <property type="match status" value="1"/>
</dbReference>
<comment type="catalytic activity">
    <reaction evidence="8">
        <text>tRNA(Arg) + L-arginine + ATP = L-arginyl-tRNA(Arg) + AMP + diphosphate</text>
        <dbReference type="Rhea" id="RHEA:20301"/>
        <dbReference type="Rhea" id="RHEA-COMP:9658"/>
        <dbReference type="Rhea" id="RHEA-COMP:9673"/>
        <dbReference type="ChEBI" id="CHEBI:30616"/>
        <dbReference type="ChEBI" id="CHEBI:32682"/>
        <dbReference type="ChEBI" id="CHEBI:33019"/>
        <dbReference type="ChEBI" id="CHEBI:78442"/>
        <dbReference type="ChEBI" id="CHEBI:78513"/>
        <dbReference type="ChEBI" id="CHEBI:456215"/>
        <dbReference type="EC" id="6.1.1.19"/>
    </reaction>
</comment>
<comment type="similarity">
    <text evidence="1 10">Belongs to the class-I aminoacyl-tRNA synthetase family.</text>
</comment>
<dbReference type="InterPro" id="IPR005148">
    <property type="entry name" value="Arg-tRNA-synth_N"/>
</dbReference>
<dbReference type="PANTHER" id="PTHR11956">
    <property type="entry name" value="ARGINYL-TRNA SYNTHETASE"/>
    <property type="match status" value="1"/>
</dbReference>
<evidence type="ECO:0000256" key="7">
    <source>
        <dbReference type="ARBA" id="ARBA00023146"/>
    </source>
</evidence>
<evidence type="ECO:0000256" key="8">
    <source>
        <dbReference type="ARBA" id="ARBA00049339"/>
    </source>
</evidence>
<dbReference type="Proteomes" id="UP000178811">
    <property type="component" value="Unassembled WGS sequence"/>
</dbReference>
<evidence type="ECO:0000256" key="5">
    <source>
        <dbReference type="ARBA" id="ARBA00022840"/>
    </source>
</evidence>
<keyword evidence="5 10" id="KW-0067">ATP-binding</keyword>
<dbReference type="PANTHER" id="PTHR11956:SF5">
    <property type="entry name" value="ARGININE--TRNA LIGASE, CYTOPLASMIC"/>
    <property type="match status" value="1"/>
</dbReference>
<dbReference type="InterPro" id="IPR008909">
    <property type="entry name" value="DALR_anticod-bd"/>
</dbReference>
<dbReference type="SMART" id="SM00836">
    <property type="entry name" value="DALR_1"/>
    <property type="match status" value="1"/>
</dbReference>
<dbReference type="AlphaFoldDB" id="A0A1F6EXU1"/>
<dbReference type="EC" id="6.1.1.19" evidence="2 9"/>
<dbReference type="SMART" id="SM01016">
    <property type="entry name" value="Arg_tRNA_synt_N"/>
    <property type="match status" value="1"/>
</dbReference>
<evidence type="ECO:0000256" key="10">
    <source>
        <dbReference type="RuleBase" id="RU363038"/>
    </source>
</evidence>
<dbReference type="Pfam" id="PF00750">
    <property type="entry name" value="tRNA-synt_1d"/>
    <property type="match status" value="1"/>
</dbReference>
<keyword evidence="3 10" id="KW-0436">Ligase</keyword>
<dbReference type="Gene3D" id="1.10.730.10">
    <property type="entry name" value="Isoleucyl-tRNA Synthetase, Domain 1"/>
    <property type="match status" value="1"/>
</dbReference>
<evidence type="ECO:0000256" key="3">
    <source>
        <dbReference type="ARBA" id="ARBA00022598"/>
    </source>
</evidence>
<dbReference type="InterPro" id="IPR036695">
    <property type="entry name" value="Arg-tRNA-synth_N_sf"/>
</dbReference>
<accession>A0A1F6EXU1</accession>
<proteinExistence type="inferred from homology"/>
<dbReference type="NCBIfam" id="TIGR00456">
    <property type="entry name" value="argS"/>
    <property type="match status" value="1"/>
</dbReference>
<evidence type="ECO:0000256" key="9">
    <source>
        <dbReference type="NCBIfam" id="TIGR00456"/>
    </source>
</evidence>
<dbReference type="GO" id="GO:0004814">
    <property type="term" value="F:arginine-tRNA ligase activity"/>
    <property type="evidence" value="ECO:0007669"/>
    <property type="project" value="UniProtKB-UniRule"/>
</dbReference>